<gene>
    <name evidence="2" type="ORF">SBA_ch1_04930</name>
</gene>
<sequence length="102" mass="11407">MFDHPSSDRPGPDLSTKAGRKAWRHEMRMVAVRPRRWGLWLLTLGFLLVMAPAAFGLHSLWGWSPSFIGSLLMLAALPLLIASAVLRARYMKGRSTLPGDKH</sequence>
<proteinExistence type="predicted"/>
<feature type="transmembrane region" description="Helical" evidence="1">
    <location>
        <begin position="67"/>
        <end position="86"/>
    </location>
</feature>
<evidence type="ECO:0000313" key="2">
    <source>
        <dbReference type="EMBL" id="BBF68293.1"/>
    </source>
</evidence>
<keyword evidence="1" id="KW-0472">Membrane</keyword>
<protein>
    <submittedName>
        <fullName evidence="2">Uncharacterized protein</fullName>
    </submittedName>
</protein>
<keyword evidence="3" id="KW-1185">Reference proteome</keyword>
<dbReference type="EMBL" id="AP018817">
    <property type="protein sequence ID" value="BBF68293.1"/>
    <property type="molecule type" value="Genomic_DNA"/>
</dbReference>
<dbReference type="Proteomes" id="UP001059971">
    <property type="component" value="Chromosome 1"/>
</dbReference>
<dbReference type="RefSeq" id="WP_261935781.1">
    <property type="nucleotide sequence ID" value="NZ_AP018817.1"/>
</dbReference>
<name>A0ABM7G179_9SPHN</name>
<accession>A0ABM7G179</accession>
<keyword evidence="1" id="KW-1133">Transmembrane helix</keyword>
<evidence type="ECO:0000256" key="1">
    <source>
        <dbReference type="SAM" id="Phobius"/>
    </source>
</evidence>
<organism evidence="2 3">
    <name type="scientific">Sphingomonas bisphenolicum</name>
    <dbReference type="NCBI Taxonomy" id="296544"/>
    <lineage>
        <taxon>Bacteria</taxon>
        <taxon>Pseudomonadati</taxon>
        <taxon>Pseudomonadota</taxon>
        <taxon>Alphaproteobacteria</taxon>
        <taxon>Sphingomonadales</taxon>
        <taxon>Sphingomonadaceae</taxon>
        <taxon>Sphingomonas</taxon>
    </lineage>
</organism>
<feature type="transmembrane region" description="Helical" evidence="1">
    <location>
        <begin position="37"/>
        <end position="61"/>
    </location>
</feature>
<evidence type="ECO:0000313" key="3">
    <source>
        <dbReference type="Proteomes" id="UP001059971"/>
    </source>
</evidence>
<keyword evidence="1" id="KW-0812">Transmembrane</keyword>
<reference evidence="2" key="1">
    <citation type="submission" date="2018-07" db="EMBL/GenBank/DDBJ databases">
        <title>Complete genome sequence of Sphingomonas bisphenolicum strain AO1, a bisphenol A degradative bacterium isolated from Japanese farm field.</title>
        <authorList>
            <person name="Murakami M."/>
            <person name="Koh M."/>
            <person name="Koba S."/>
            <person name="Matsumura Y."/>
        </authorList>
    </citation>
    <scope>NUCLEOTIDE SEQUENCE</scope>
    <source>
        <strain evidence="2">AO1</strain>
    </source>
</reference>